<dbReference type="PANTHER" id="PTHR31123">
    <property type="entry name" value="ACCUMULATION OF DYADS PROTEIN 2-RELATED"/>
    <property type="match status" value="1"/>
</dbReference>
<evidence type="ECO:0000313" key="8">
    <source>
        <dbReference type="EMBL" id="SNT05652.1"/>
    </source>
</evidence>
<sequence length="227" mass="24007">MSEPPTRVVADPAPLGLAAFGATTLMVSLFNAGVRPELVAAVFPTAFLFGGVVQLVAGIFELKQGGTFGGTAFSAFGAFWMAYAVYGHFVEPTLPPDQAHLATGMFALPWTIISFYLTVATLRTTGVLLALFASATTTLTVLTIAEFVDSDPARRIGGAIGLVTSALALYASFAGVINTTWGRHMIPTFPDPGKRLARLGHRKNRPVSITSSTGEREISHAEAHPER</sequence>
<feature type="transmembrane region" description="Helical" evidence="7">
    <location>
        <begin position="38"/>
        <end position="60"/>
    </location>
</feature>
<keyword evidence="5 7" id="KW-0472">Membrane</keyword>
<evidence type="ECO:0000256" key="4">
    <source>
        <dbReference type="ARBA" id="ARBA00022989"/>
    </source>
</evidence>
<dbReference type="OrthoDB" id="9787939at2"/>
<accession>A0A239JJ91</accession>
<dbReference type="Proteomes" id="UP000198280">
    <property type="component" value="Unassembled WGS sequence"/>
</dbReference>
<comment type="similarity">
    <text evidence="2">Belongs to the acetate uptake transporter (AceTr) (TC 2.A.96) family.</text>
</comment>
<feature type="transmembrane region" description="Helical" evidence="7">
    <location>
        <begin position="67"/>
        <end position="86"/>
    </location>
</feature>
<dbReference type="PANTHER" id="PTHR31123:SF1">
    <property type="entry name" value="ACCUMULATION OF DYADS PROTEIN 2-RELATED"/>
    <property type="match status" value="1"/>
</dbReference>
<feature type="transmembrane region" description="Helical" evidence="7">
    <location>
        <begin position="12"/>
        <end position="32"/>
    </location>
</feature>
<proteinExistence type="inferred from homology"/>
<dbReference type="NCBIfam" id="NF038013">
    <property type="entry name" value="AceTr_1"/>
    <property type="match status" value="1"/>
</dbReference>
<dbReference type="EMBL" id="FZOF01000013">
    <property type="protein sequence ID" value="SNT05652.1"/>
    <property type="molecule type" value="Genomic_DNA"/>
</dbReference>
<feature type="transmembrane region" description="Helical" evidence="7">
    <location>
        <begin position="126"/>
        <end position="144"/>
    </location>
</feature>
<dbReference type="GO" id="GO:0005886">
    <property type="term" value="C:plasma membrane"/>
    <property type="evidence" value="ECO:0007669"/>
    <property type="project" value="TreeGrafter"/>
</dbReference>
<evidence type="ECO:0000256" key="2">
    <source>
        <dbReference type="ARBA" id="ARBA00005587"/>
    </source>
</evidence>
<protein>
    <submittedName>
        <fullName evidence="8">Uncharacterized protein</fullName>
    </submittedName>
</protein>
<gene>
    <name evidence="8" type="ORF">SAMN05216252_11355</name>
</gene>
<dbReference type="GO" id="GO:0015123">
    <property type="term" value="F:acetate transmembrane transporter activity"/>
    <property type="evidence" value="ECO:0007669"/>
    <property type="project" value="TreeGrafter"/>
</dbReference>
<evidence type="ECO:0000256" key="5">
    <source>
        <dbReference type="ARBA" id="ARBA00023136"/>
    </source>
</evidence>
<keyword evidence="3 7" id="KW-0812">Transmembrane</keyword>
<reference evidence="8 9" key="1">
    <citation type="submission" date="2017-06" db="EMBL/GenBank/DDBJ databases">
        <authorList>
            <person name="Kim H.J."/>
            <person name="Triplett B.A."/>
        </authorList>
    </citation>
    <scope>NUCLEOTIDE SEQUENCE [LARGE SCALE GENOMIC DNA]</scope>
    <source>
        <strain evidence="8 9">CGMCC 4.1858</strain>
    </source>
</reference>
<dbReference type="AlphaFoldDB" id="A0A239JJ91"/>
<evidence type="ECO:0000256" key="7">
    <source>
        <dbReference type="SAM" id="Phobius"/>
    </source>
</evidence>
<name>A0A239JJ91_9ACTN</name>
<keyword evidence="9" id="KW-1185">Reference proteome</keyword>
<evidence type="ECO:0000313" key="9">
    <source>
        <dbReference type="Proteomes" id="UP000198280"/>
    </source>
</evidence>
<feature type="compositionally biased region" description="Basic and acidic residues" evidence="6">
    <location>
        <begin position="214"/>
        <end position="227"/>
    </location>
</feature>
<keyword evidence="4 7" id="KW-1133">Transmembrane helix</keyword>
<dbReference type="InterPro" id="IPR051633">
    <property type="entry name" value="AceTr"/>
</dbReference>
<dbReference type="InterPro" id="IPR000791">
    <property type="entry name" value="Gpr1/Fun34/SatP-like"/>
</dbReference>
<evidence type="ECO:0000256" key="3">
    <source>
        <dbReference type="ARBA" id="ARBA00022692"/>
    </source>
</evidence>
<organism evidence="8 9">
    <name type="scientific">Actinacidiphila glaucinigra</name>
    <dbReference type="NCBI Taxonomy" id="235986"/>
    <lineage>
        <taxon>Bacteria</taxon>
        <taxon>Bacillati</taxon>
        <taxon>Actinomycetota</taxon>
        <taxon>Actinomycetes</taxon>
        <taxon>Kitasatosporales</taxon>
        <taxon>Streptomycetaceae</taxon>
        <taxon>Actinacidiphila</taxon>
    </lineage>
</organism>
<feature type="transmembrane region" description="Helical" evidence="7">
    <location>
        <begin position="156"/>
        <end position="177"/>
    </location>
</feature>
<dbReference type="Pfam" id="PF01184">
    <property type="entry name" value="Gpr1_Fun34_YaaH"/>
    <property type="match status" value="1"/>
</dbReference>
<feature type="region of interest" description="Disordered" evidence="6">
    <location>
        <begin position="206"/>
        <end position="227"/>
    </location>
</feature>
<feature type="transmembrane region" description="Helical" evidence="7">
    <location>
        <begin position="98"/>
        <end position="119"/>
    </location>
</feature>
<evidence type="ECO:0000256" key="1">
    <source>
        <dbReference type="ARBA" id="ARBA00004141"/>
    </source>
</evidence>
<comment type="subcellular location">
    <subcellularLocation>
        <location evidence="1">Membrane</location>
        <topology evidence="1">Multi-pass membrane protein</topology>
    </subcellularLocation>
</comment>
<evidence type="ECO:0000256" key="6">
    <source>
        <dbReference type="SAM" id="MobiDB-lite"/>
    </source>
</evidence>